<proteinExistence type="predicted"/>
<evidence type="ECO:0000313" key="2">
    <source>
        <dbReference type="Proteomes" id="UP000314011"/>
    </source>
</evidence>
<dbReference type="AlphaFoldDB" id="A0A5C5G8G9"/>
<dbReference type="OrthoDB" id="108649at2"/>
<accession>A0A5C5G8G9</accession>
<dbReference type="Gene3D" id="3.90.850.10">
    <property type="entry name" value="Fumarylacetoacetase-like, C-terminal domain"/>
    <property type="match status" value="1"/>
</dbReference>
<organism evidence="1 2">
    <name type="scientific">Pelagovum pacificum</name>
    <dbReference type="NCBI Taxonomy" id="2588711"/>
    <lineage>
        <taxon>Bacteria</taxon>
        <taxon>Pseudomonadati</taxon>
        <taxon>Pseudomonadota</taxon>
        <taxon>Alphaproteobacteria</taxon>
        <taxon>Rhodobacterales</taxon>
        <taxon>Paracoccaceae</taxon>
        <taxon>Pelagovum</taxon>
    </lineage>
</organism>
<keyword evidence="2" id="KW-1185">Reference proteome</keyword>
<dbReference type="GO" id="GO:0003824">
    <property type="term" value="F:catalytic activity"/>
    <property type="evidence" value="ECO:0007669"/>
    <property type="project" value="InterPro"/>
</dbReference>
<dbReference type="EMBL" id="VFFF01000003">
    <property type="protein sequence ID" value="TNY30986.1"/>
    <property type="molecule type" value="Genomic_DNA"/>
</dbReference>
<protein>
    <submittedName>
        <fullName evidence="1">GguC protein</fullName>
    </submittedName>
</protein>
<dbReference type="Proteomes" id="UP000314011">
    <property type="component" value="Unassembled WGS sequence"/>
</dbReference>
<gene>
    <name evidence="1" type="ORF">FHY64_17990</name>
</gene>
<sequence>MLLSQVRDNDGRTAVVLREGTEAYRLRGFQTVYDLVCDCIERGVTISARIQSLGFGAVIDLEQCYLEGRVLPPLTHPEPSRLYLTCAGNDDRDGAEGTGPDWYYKGNGDSLVAPGMDLPPPRPTHEAAEEPELAGLYVIGTDGAPFRLGFALANEFVASDGANAPSARSRLRPASVGPELRLGSLPRDVIGVSRIRRGTAIVHERRFHTGEATMTHDIAMLEGTHFCYDAFRRPGDVHIHIFGGVVSSHGEEFRSEPGDIFEIEADGFGLPLRNPLGPALAATGQRAIAVTPL</sequence>
<reference evidence="1 2" key="1">
    <citation type="submission" date="2019-06" db="EMBL/GenBank/DDBJ databases">
        <title>Genome of new Rhodobacteraceae sp. SM1903.</title>
        <authorList>
            <person name="Ren X."/>
        </authorList>
    </citation>
    <scope>NUCLEOTIDE SEQUENCE [LARGE SCALE GENOMIC DNA]</scope>
    <source>
        <strain evidence="1 2">SM1903</strain>
    </source>
</reference>
<name>A0A5C5G8G9_9RHOB</name>
<dbReference type="SUPFAM" id="SSF56529">
    <property type="entry name" value="FAH"/>
    <property type="match status" value="1"/>
</dbReference>
<dbReference type="RefSeq" id="WP_140197254.1">
    <property type="nucleotide sequence ID" value="NZ_CP065915.1"/>
</dbReference>
<dbReference type="InterPro" id="IPR036663">
    <property type="entry name" value="Fumarylacetoacetase_C_sf"/>
</dbReference>
<comment type="caution">
    <text evidence="1">The sequence shown here is derived from an EMBL/GenBank/DDBJ whole genome shotgun (WGS) entry which is preliminary data.</text>
</comment>
<evidence type="ECO:0000313" key="1">
    <source>
        <dbReference type="EMBL" id="TNY30986.1"/>
    </source>
</evidence>